<dbReference type="EMBL" id="JAJKFW010000006">
    <property type="protein sequence ID" value="MCC9641602.1"/>
    <property type="molecule type" value="Genomic_DNA"/>
</dbReference>
<evidence type="ECO:0000259" key="1">
    <source>
        <dbReference type="SMART" id="SM00860"/>
    </source>
</evidence>
<gene>
    <name evidence="2" type="ORF">LOC71_04900</name>
</gene>
<dbReference type="InterPro" id="IPR037883">
    <property type="entry name" value="Knr4/Smi1-like_sf"/>
</dbReference>
<dbReference type="InterPro" id="IPR018958">
    <property type="entry name" value="Knr4/Smi1-like_dom"/>
</dbReference>
<keyword evidence="3" id="KW-1185">Reference proteome</keyword>
<evidence type="ECO:0000313" key="2">
    <source>
        <dbReference type="EMBL" id="MCC9641602.1"/>
    </source>
</evidence>
<comment type="caution">
    <text evidence="2">The sequence shown here is derived from an EMBL/GenBank/DDBJ whole genome shotgun (WGS) entry which is preliminary data.</text>
</comment>
<dbReference type="Pfam" id="PF14568">
    <property type="entry name" value="SUKH_6"/>
    <property type="match status" value="1"/>
</dbReference>
<dbReference type="SMART" id="SM00860">
    <property type="entry name" value="SMI1_KNR4"/>
    <property type="match status" value="1"/>
</dbReference>
<feature type="domain" description="Knr4/Smi1-like" evidence="1">
    <location>
        <begin position="31"/>
        <end position="144"/>
    </location>
</feature>
<dbReference type="Gene3D" id="3.40.1580.10">
    <property type="entry name" value="SMI1/KNR4-like"/>
    <property type="match status" value="1"/>
</dbReference>
<proteinExistence type="predicted"/>
<accession>A0ABS8NF96</accession>
<evidence type="ECO:0000313" key="3">
    <source>
        <dbReference type="Proteomes" id="UP001430306"/>
    </source>
</evidence>
<reference evidence="2" key="1">
    <citation type="submission" date="2021-11" db="EMBL/GenBank/DDBJ databases">
        <title>Genome sequence.</title>
        <authorList>
            <person name="Sun Q."/>
        </authorList>
    </citation>
    <scope>NUCLEOTIDE SEQUENCE</scope>
    <source>
        <strain evidence="2">JC740</strain>
    </source>
</reference>
<dbReference type="SUPFAM" id="SSF160631">
    <property type="entry name" value="SMI1/KNR4-like"/>
    <property type="match status" value="1"/>
</dbReference>
<name>A0ABS8NF96_9BACT</name>
<dbReference type="Proteomes" id="UP001430306">
    <property type="component" value="Unassembled WGS sequence"/>
</dbReference>
<sequence length="149" mass="17093">MTDADLDAMLEAFRAKHAFMFEGDHVISDGPNSYDRLAEIERSTGISLPHQYKRHLNLVGAGDIAFSSVYTPEPLLDYSLWREYEYMPQNRSRFLPFADNGCGDYYGFRIVDGICRDPVCWADHESDYDISEPEYPDFNTFLAEVALKS</sequence>
<protein>
    <submittedName>
        <fullName evidence="2">SMI1/KNR4 family protein</fullName>
    </submittedName>
</protein>
<organism evidence="2 3">
    <name type="scientific">Rhodopirellula halodulae</name>
    <dbReference type="NCBI Taxonomy" id="2894198"/>
    <lineage>
        <taxon>Bacteria</taxon>
        <taxon>Pseudomonadati</taxon>
        <taxon>Planctomycetota</taxon>
        <taxon>Planctomycetia</taxon>
        <taxon>Pirellulales</taxon>
        <taxon>Pirellulaceae</taxon>
        <taxon>Rhodopirellula</taxon>
    </lineage>
</organism>
<dbReference type="RefSeq" id="WP_230271836.1">
    <property type="nucleotide sequence ID" value="NZ_JAJKFW010000006.1"/>
</dbReference>